<dbReference type="AlphaFoldDB" id="A0A6A4VW98"/>
<feature type="compositionally biased region" description="Gly residues" evidence="1">
    <location>
        <begin position="334"/>
        <end position="348"/>
    </location>
</feature>
<feature type="compositionally biased region" description="Polar residues" evidence="1">
    <location>
        <begin position="97"/>
        <end position="107"/>
    </location>
</feature>
<feature type="region of interest" description="Disordered" evidence="1">
    <location>
        <begin position="327"/>
        <end position="362"/>
    </location>
</feature>
<dbReference type="OrthoDB" id="10495442at2759"/>
<dbReference type="EMBL" id="VIIS01001603">
    <property type="protein sequence ID" value="KAF0295680.1"/>
    <property type="molecule type" value="Genomic_DNA"/>
</dbReference>
<protein>
    <submittedName>
        <fullName evidence="2">Uncharacterized protein</fullName>
    </submittedName>
</protein>
<feature type="compositionally biased region" description="Low complexity" evidence="1">
    <location>
        <begin position="56"/>
        <end position="71"/>
    </location>
</feature>
<reference evidence="2 3" key="1">
    <citation type="submission" date="2019-07" db="EMBL/GenBank/DDBJ databases">
        <title>Draft genome assembly of a fouling barnacle, Amphibalanus amphitrite (Darwin, 1854): The first reference genome for Thecostraca.</title>
        <authorList>
            <person name="Kim W."/>
        </authorList>
    </citation>
    <scope>NUCLEOTIDE SEQUENCE [LARGE SCALE GENOMIC DNA]</scope>
    <source>
        <strain evidence="2">SNU_AA5</strain>
        <tissue evidence="2">Soma without cirri and trophi</tissue>
    </source>
</reference>
<name>A0A6A4VW98_AMPAM</name>
<organism evidence="2 3">
    <name type="scientific">Amphibalanus amphitrite</name>
    <name type="common">Striped barnacle</name>
    <name type="synonym">Balanus amphitrite</name>
    <dbReference type="NCBI Taxonomy" id="1232801"/>
    <lineage>
        <taxon>Eukaryota</taxon>
        <taxon>Metazoa</taxon>
        <taxon>Ecdysozoa</taxon>
        <taxon>Arthropoda</taxon>
        <taxon>Crustacea</taxon>
        <taxon>Multicrustacea</taxon>
        <taxon>Cirripedia</taxon>
        <taxon>Thoracica</taxon>
        <taxon>Thoracicalcarea</taxon>
        <taxon>Balanomorpha</taxon>
        <taxon>Balanoidea</taxon>
        <taxon>Balanidae</taxon>
        <taxon>Amphibalaninae</taxon>
        <taxon>Amphibalanus</taxon>
    </lineage>
</organism>
<gene>
    <name evidence="2" type="ORF">FJT64_006787</name>
</gene>
<evidence type="ECO:0000313" key="3">
    <source>
        <dbReference type="Proteomes" id="UP000440578"/>
    </source>
</evidence>
<proteinExistence type="predicted"/>
<evidence type="ECO:0000256" key="1">
    <source>
        <dbReference type="SAM" id="MobiDB-lite"/>
    </source>
</evidence>
<sequence length="362" mass="39028">MEDGDRPAGASLVPLVTMETDTDVAASPETALSADGSDRALSEGRLSPMAEVGVSQPADPADQPPAVGQPPTEDQQPPEGPPPADGLSLAAPEVSRTRSAPSQPCSRRTSRSPEVGFRRAECRSAEDMMLGTRQFRNDLSDYFSNMDPSQFHFYDFGIQDFLVMKSHQNVDMSHEDEEVQHGDFNIGMNVSPGPYLSDSDLSVASIELSPAQVLWEKKLLDDTSILRNCLLKRGRRQALAAQESSRGRLQALRRRATELCFGHQRVKNVGRKILSRPLSVTEMGVADDNSTRSHQSSLDVGDDCTTIGRPSLDIAEDCVPLNRSSLDLSQCGERGPGVSGDRGPGLSRGGETRAQLAAEPAS</sequence>
<evidence type="ECO:0000313" key="2">
    <source>
        <dbReference type="EMBL" id="KAF0295680.1"/>
    </source>
</evidence>
<feature type="region of interest" description="Disordered" evidence="1">
    <location>
        <begin position="1"/>
        <end position="119"/>
    </location>
</feature>
<accession>A0A6A4VW98</accession>
<dbReference type="Proteomes" id="UP000440578">
    <property type="component" value="Unassembled WGS sequence"/>
</dbReference>
<keyword evidence="3" id="KW-1185">Reference proteome</keyword>
<comment type="caution">
    <text evidence="2">The sequence shown here is derived from an EMBL/GenBank/DDBJ whole genome shotgun (WGS) entry which is preliminary data.</text>
</comment>